<dbReference type="PANTHER" id="PTHR23514:SF13">
    <property type="entry name" value="INNER MEMBRANE PROTEIN YBJJ"/>
    <property type="match status" value="1"/>
</dbReference>
<dbReference type="CDD" id="cd17393">
    <property type="entry name" value="MFS_MosC_like"/>
    <property type="match status" value="1"/>
</dbReference>
<feature type="transmembrane region" description="Helical" evidence="5">
    <location>
        <begin position="14"/>
        <end position="32"/>
    </location>
</feature>
<feature type="domain" description="Major facilitator superfamily (MFS) profile" evidence="6">
    <location>
        <begin position="14"/>
        <end position="397"/>
    </location>
</feature>
<accession>A0ABS9PXT0</accession>
<keyword evidence="8" id="KW-1185">Reference proteome</keyword>
<feature type="transmembrane region" description="Helical" evidence="5">
    <location>
        <begin position="288"/>
        <end position="305"/>
    </location>
</feature>
<evidence type="ECO:0000256" key="3">
    <source>
        <dbReference type="ARBA" id="ARBA00022989"/>
    </source>
</evidence>
<dbReference type="InterPro" id="IPR011701">
    <property type="entry name" value="MFS"/>
</dbReference>
<keyword evidence="3 5" id="KW-1133">Transmembrane helix</keyword>
<feature type="transmembrane region" description="Helical" evidence="5">
    <location>
        <begin position="105"/>
        <end position="124"/>
    </location>
</feature>
<sequence length="397" mass="40950">MTTTTLSPERVRQAVWAVVAVFAVNGMGFATWSSRIPAIKSSLGLDPGQLGVLLMCVSAGSLLGLPAAGSITARIGAVRTVMSGLAVFCVGLVVLGVGTDLAHSAIVTGVGLFLVGLGIGTWDVSMNIQGAAVEQHLGRAIMPWFHAAFSGGTVLMALAAAGLAWAGVPVWVHLTGVALLWPLLGWLSVRGFLPRAVEEADTEATDDEARPSSTSAWREPRTLLIGVVVLVAAMTEGTANDWVSVALVEGYDLPQWAGILGFATFLSAMTIGRLLGTSALDRYGRVPVLRVLFVMAAIGSLLVVFGGPVLAFVGAAIWGVGASLGFPVGMSAASDDPRRAAVRVSVVSTIGYLAFLAGPPFLGFLGNHVGVLHSLLLVGGLAVIALLLVPVTREQRD</sequence>
<reference evidence="7 8" key="1">
    <citation type="submission" date="2022-02" db="EMBL/GenBank/DDBJ databases">
        <title>Uncovering new skin microbiome diversity through culturing and metagenomics.</title>
        <authorList>
            <person name="Conlan S."/>
            <person name="Deming C."/>
            <person name="Nisc Comparative Sequencing Program N."/>
            <person name="Segre J.A."/>
        </authorList>
    </citation>
    <scope>NUCLEOTIDE SEQUENCE [LARGE SCALE GENOMIC DNA]</scope>
    <source>
        <strain evidence="7 8">ACRQZ</strain>
    </source>
</reference>
<feature type="transmembrane region" description="Helical" evidence="5">
    <location>
        <begin position="144"/>
        <end position="165"/>
    </location>
</feature>
<comment type="caution">
    <text evidence="7">The sequence shown here is derived from an EMBL/GenBank/DDBJ whole genome shotgun (WGS) entry which is preliminary data.</text>
</comment>
<dbReference type="Pfam" id="PF07690">
    <property type="entry name" value="MFS_1"/>
    <property type="match status" value="1"/>
</dbReference>
<keyword evidence="4 5" id="KW-0472">Membrane</keyword>
<evidence type="ECO:0000256" key="5">
    <source>
        <dbReference type="SAM" id="Phobius"/>
    </source>
</evidence>
<comment type="subcellular location">
    <subcellularLocation>
        <location evidence="1">Cell membrane</location>
        <topology evidence="1">Multi-pass membrane protein</topology>
    </subcellularLocation>
</comment>
<gene>
    <name evidence="7" type="ORF">MHL29_00720</name>
</gene>
<feature type="transmembrane region" description="Helical" evidence="5">
    <location>
        <begin position="371"/>
        <end position="391"/>
    </location>
</feature>
<feature type="transmembrane region" description="Helical" evidence="5">
    <location>
        <begin position="344"/>
        <end position="365"/>
    </location>
</feature>
<feature type="transmembrane region" description="Helical" evidence="5">
    <location>
        <begin position="223"/>
        <end position="243"/>
    </location>
</feature>
<name>A0ABS9PXT0_9MICO</name>
<dbReference type="InterPro" id="IPR036259">
    <property type="entry name" value="MFS_trans_sf"/>
</dbReference>
<feature type="transmembrane region" description="Helical" evidence="5">
    <location>
        <begin position="80"/>
        <end position="99"/>
    </location>
</feature>
<evidence type="ECO:0000259" key="6">
    <source>
        <dbReference type="PROSITE" id="PS50850"/>
    </source>
</evidence>
<evidence type="ECO:0000256" key="4">
    <source>
        <dbReference type="ARBA" id="ARBA00023136"/>
    </source>
</evidence>
<dbReference type="RefSeq" id="WP_239261388.1">
    <property type="nucleotide sequence ID" value="NZ_JAKRCV010000001.1"/>
</dbReference>
<feature type="transmembrane region" description="Helical" evidence="5">
    <location>
        <begin position="255"/>
        <end position="276"/>
    </location>
</feature>
<dbReference type="PROSITE" id="PS50850">
    <property type="entry name" value="MFS"/>
    <property type="match status" value="1"/>
</dbReference>
<feature type="transmembrane region" description="Helical" evidence="5">
    <location>
        <begin position="52"/>
        <end position="73"/>
    </location>
</feature>
<feature type="transmembrane region" description="Helical" evidence="5">
    <location>
        <begin position="171"/>
        <end position="189"/>
    </location>
</feature>
<keyword evidence="2 5" id="KW-0812">Transmembrane</keyword>
<dbReference type="InterPro" id="IPR051788">
    <property type="entry name" value="MFS_Transporter"/>
</dbReference>
<dbReference type="PANTHER" id="PTHR23514">
    <property type="entry name" value="BYPASS OF STOP CODON PROTEIN 6"/>
    <property type="match status" value="1"/>
</dbReference>
<evidence type="ECO:0000256" key="2">
    <source>
        <dbReference type="ARBA" id="ARBA00022692"/>
    </source>
</evidence>
<evidence type="ECO:0000313" key="7">
    <source>
        <dbReference type="EMBL" id="MCG7320422.1"/>
    </source>
</evidence>
<proteinExistence type="predicted"/>
<protein>
    <submittedName>
        <fullName evidence="7">MFS transporter</fullName>
    </submittedName>
</protein>
<evidence type="ECO:0000256" key="1">
    <source>
        <dbReference type="ARBA" id="ARBA00004651"/>
    </source>
</evidence>
<dbReference type="SUPFAM" id="SSF103473">
    <property type="entry name" value="MFS general substrate transporter"/>
    <property type="match status" value="1"/>
</dbReference>
<dbReference type="EMBL" id="JAKRCV010000001">
    <property type="protein sequence ID" value="MCG7320422.1"/>
    <property type="molecule type" value="Genomic_DNA"/>
</dbReference>
<feature type="transmembrane region" description="Helical" evidence="5">
    <location>
        <begin position="311"/>
        <end position="332"/>
    </location>
</feature>
<dbReference type="Gene3D" id="1.20.1250.20">
    <property type="entry name" value="MFS general substrate transporter like domains"/>
    <property type="match status" value="1"/>
</dbReference>
<evidence type="ECO:0000313" key="8">
    <source>
        <dbReference type="Proteomes" id="UP001521931"/>
    </source>
</evidence>
<dbReference type="Proteomes" id="UP001521931">
    <property type="component" value="Unassembled WGS sequence"/>
</dbReference>
<dbReference type="InterPro" id="IPR020846">
    <property type="entry name" value="MFS_dom"/>
</dbReference>
<organism evidence="7 8">
    <name type="scientific">Arsenicicoccus bolidensis</name>
    <dbReference type="NCBI Taxonomy" id="229480"/>
    <lineage>
        <taxon>Bacteria</taxon>
        <taxon>Bacillati</taxon>
        <taxon>Actinomycetota</taxon>
        <taxon>Actinomycetes</taxon>
        <taxon>Micrococcales</taxon>
        <taxon>Intrasporangiaceae</taxon>
        <taxon>Arsenicicoccus</taxon>
    </lineage>
</organism>